<name>A0ABW0MFZ4_9BURK</name>
<sequence>MFLAVFLPALMGALASLMASLVWRAVLAIGIGFITYTGSTVALNAMKQAVVSGFSGMPADMVNLLAFLWIDKALSVLFSAVAASLAVRGIGGAVKKMVFK</sequence>
<evidence type="ECO:0000313" key="3">
    <source>
        <dbReference type="Proteomes" id="UP001596045"/>
    </source>
</evidence>
<keyword evidence="1" id="KW-0812">Transmembrane</keyword>
<dbReference type="Proteomes" id="UP001596045">
    <property type="component" value="Unassembled WGS sequence"/>
</dbReference>
<evidence type="ECO:0000256" key="1">
    <source>
        <dbReference type="SAM" id="Phobius"/>
    </source>
</evidence>
<keyword evidence="3" id="KW-1185">Reference proteome</keyword>
<dbReference type="RefSeq" id="WP_378999644.1">
    <property type="nucleotide sequence ID" value="NZ_JBHSMT010000029.1"/>
</dbReference>
<feature type="transmembrane region" description="Helical" evidence="1">
    <location>
        <begin position="25"/>
        <end position="43"/>
    </location>
</feature>
<dbReference type="InterPro" id="IPR019670">
    <property type="entry name" value="DUF2523"/>
</dbReference>
<dbReference type="EMBL" id="JBHSMT010000029">
    <property type="protein sequence ID" value="MFC5475913.1"/>
    <property type="molecule type" value="Genomic_DNA"/>
</dbReference>
<keyword evidence="1" id="KW-1133">Transmembrane helix</keyword>
<organism evidence="2 3">
    <name type="scientific">Paraherbaspirillum soli</name>
    <dbReference type="NCBI Taxonomy" id="631222"/>
    <lineage>
        <taxon>Bacteria</taxon>
        <taxon>Pseudomonadati</taxon>
        <taxon>Pseudomonadota</taxon>
        <taxon>Betaproteobacteria</taxon>
        <taxon>Burkholderiales</taxon>
        <taxon>Oxalobacteraceae</taxon>
        <taxon>Paraherbaspirillum</taxon>
    </lineage>
</organism>
<reference evidence="3" key="1">
    <citation type="journal article" date="2019" name="Int. J. Syst. Evol. Microbiol.">
        <title>The Global Catalogue of Microorganisms (GCM) 10K type strain sequencing project: providing services to taxonomists for standard genome sequencing and annotation.</title>
        <authorList>
            <consortium name="The Broad Institute Genomics Platform"/>
            <consortium name="The Broad Institute Genome Sequencing Center for Infectious Disease"/>
            <person name="Wu L."/>
            <person name="Ma J."/>
        </authorList>
    </citation>
    <scope>NUCLEOTIDE SEQUENCE [LARGE SCALE GENOMIC DNA]</scope>
    <source>
        <strain evidence="3">JCM 17066</strain>
    </source>
</reference>
<dbReference type="Pfam" id="PF10734">
    <property type="entry name" value="DUF2523"/>
    <property type="match status" value="1"/>
</dbReference>
<keyword evidence="1" id="KW-0472">Membrane</keyword>
<feature type="transmembrane region" description="Helical" evidence="1">
    <location>
        <begin position="76"/>
        <end position="94"/>
    </location>
</feature>
<evidence type="ECO:0000313" key="2">
    <source>
        <dbReference type="EMBL" id="MFC5475913.1"/>
    </source>
</evidence>
<protein>
    <submittedName>
        <fullName evidence="2">DUF2523 family protein</fullName>
    </submittedName>
</protein>
<accession>A0ABW0MFZ4</accession>
<gene>
    <name evidence="2" type="ORF">ACFPM8_18285</name>
</gene>
<comment type="caution">
    <text evidence="2">The sequence shown here is derived from an EMBL/GenBank/DDBJ whole genome shotgun (WGS) entry which is preliminary data.</text>
</comment>
<proteinExistence type="predicted"/>